<reference evidence="1" key="2">
    <citation type="journal article" date="2023" name="Science">
        <title>Genomic signatures of disease resistance in endangered staghorn corals.</title>
        <authorList>
            <person name="Vollmer S.V."/>
            <person name="Selwyn J.D."/>
            <person name="Despard B.A."/>
            <person name="Roesel C.L."/>
        </authorList>
    </citation>
    <scope>NUCLEOTIDE SEQUENCE</scope>
    <source>
        <strain evidence="1">K2</strain>
    </source>
</reference>
<proteinExistence type="predicted"/>
<evidence type="ECO:0000313" key="1">
    <source>
        <dbReference type="EMBL" id="KAK2547084.1"/>
    </source>
</evidence>
<sequence>MKNFDVDKFCDDLNYAPFVTVTNSFEDVNDKLFAFESMYTSILDEHAPMKTVRVRGNQVPFMSDEAIKTYFRKRSDEMNQDPRQFWNTYRPFLHSRRGLKSNDVILKEGAEIITDKSRIANIFNDYFVNIANHIEAPSEEVYGRDFADHPSVMAISGSVSSSLSFSPTNSTCVKQLLLDINIRKSPGYDNITPRLLKLSAECVAEPLCAIFNAAIDQSMYPAAWKKGQITPIPKGSDSEIDKTLFRPVTVLPAMNIFEKILASQLTLYFQGVLSDFLSAYRKHHSCHTTLLRLVEDWKKSLDDGKLVAMAFDSLPHSLLISKLRAYGLDNSSCAFLQNYLTGRFQRVKVSLNAYADDQQLYDADSDHEALYARLDHELREASQWFRMNGLMANPSKFQALVLGSTEQDFSFNNDGQQIQRCDDVDLLGVNIDSKLSFDKHISSICSNVNKQLSVVKRFKHLIGDHIKRRLYNAFILPVFNYCSDVWHFCSKRSKDKLEQLNKQALRTVLNSNSDYETLLRIIGSVNLESSRVQNMLITTYKTLYGIAPPYLKLLLKERKVAYNLRGTLKLNLPRVTTTTYGLHSFRYAATQVWNMLPDDIRTSESLIAFKRAIQDITA</sequence>
<dbReference type="PANTHER" id="PTHR33332">
    <property type="entry name" value="REVERSE TRANSCRIPTASE DOMAIN-CONTAINING PROTEIN"/>
    <property type="match status" value="1"/>
</dbReference>
<reference evidence="1" key="1">
    <citation type="journal article" date="2023" name="G3 (Bethesda)">
        <title>Whole genome assembly and annotation of the endangered Caribbean coral Acropora cervicornis.</title>
        <authorList>
            <person name="Selwyn J.D."/>
            <person name="Vollmer S.V."/>
        </authorList>
    </citation>
    <scope>NUCLEOTIDE SEQUENCE</scope>
    <source>
        <strain evidence="1">K2</strain>
    </source>
</reference>
<organism evidence="1 2">
    <name type="scientific">Acropora cervicornis</name>
    <name type="common">Staghorn coral</name>
    <dbReference type="NCBI Taxonomy" id="6130"/>
    <lineage>
        <taxon>Eukaryota</taxon>
        <taxon>Metazoa</taxon>
        <taxon>Cnidaria</taxon>
        <taxon>Anthozoa</taxon>
        <taxon>Hexacorallia</taxon>
        <taxon>Scleractinia</taxon>
        <taxon>Astrocoeniina</taxon>
        <taxon>Acroporidae</taxon>
        <taxon>Acropora</taxon>
    </lineage>
</organism>
<name>A0AAD9URB4_ACRCE</name>
<protein>
    <submittedName>
        <fullName evidence="1">RNA-directed DNA polymerase from transposon BS</fullName>
    </submittedName>
</protein>
<dbReference type="Proteomes" id="UP001249851">
    <property type="component" value="Unassembled WGS sequence"/>
</dbReference>
<comment type="caution">
    <text evidence="1">The sequence shown here is derived from an EMBL/GenBank/DDBJ whole genome shotgun (WGS) entry which is preliminary data.</text>
</comment>
<dbReference type="AlphaFoldDB" id="A0AAD9URB4"/>
<keyword evidence="1" id="KW-0808">Transferase</keyword>
<evidence type="ECO:0000313" key="2">
    <source>
        <dbReference type="Proteomes" id="UP001249851"/>
    </source>
</evidence>
<dbReference type="GO" id="GO:0003964">
    <property type="term" value="F:RNA-directed DNA polymerase activity"/>
    <property type="evidence" value="ECO:0007669"/>
    <property type="project" value="UniProtKB-KW"/>
</dbReference>
<keyword evidence="1" id="KW-0695">RNA-directed DNA polymerase</keyword>
<gene>
    <name evidence="1" type="ORF">P5673_033160</name>
</gene>
<dbReference type="EMBL" id="JARQWQ010000218">
    <property type="protein sequence ID" value="KAK2547084.1"/>
    <property type="molecule type" value="Genomic_DNA"/>
</dbReference>
<keyword evidence="1" id="KW-0548">Nucleotidyltransferase</keyword>
<keyword evidence="2" id="KW-1185">Reference proteome</keyword>
<accession>A0AAD9URB4</accession>